<organism evidence="2">
    <name type="scientific">human gut metagenome</name>
    <dbReference type="NCBI Taxonomy" id="408170"/>
    <lineage>
        <taxon>unclassified sequences</taxon>
        <taxon>metagenomes</taxon>
        <taxon>organismal metagenomes</taxon>
    </lineage>
</organism>
<dbReference type="SUPFAM" id="SSF48019">
    <property type="entry name" value="post-AAA+ oligomerization domain-like"/>
    <property type="match status" value="1"/>
</dbReference>
<proteinExistence type="predicted"/>
<feature type="domain" description="MgsA AAA+ ATPase C-terminal" evidence="1">
    <location>
        <begin position="1"/>
        <end position="72"/>
    </location>
</feature>
<dbReference type="InterPro" id="IPR051314">
    <property type="entry name" value="AAA_ATPase_RarA/MGS1/WRNIP1"/>
</dbReference>
<dbReference type="EMBL" id="AZMM01002328">
    <property type="protein sequence ID" value="ETJ43661.1"/>
    <property type="molecule type" value="Genomic_DNA"/>
</dbReference>
<dbReference type="GO" id="GO:0000731">
    <property type="term" value="P:DNA synthesis involved in DNA repair"/>
    <property type="evidence" value="ECO:0007669"/>
    <property type="project" value="TreeGrafter"/>
</dbReference>
<name>W1YMW5_9ZZZZ</name>
<protein>
    <submittedName>
        <fullName evidence="2">Recombination factor protein RarA</fullName>
    </submittedName>
</protein>
<dbReference type="AlphaFoldDB" id="W1YMW5"/>
<dbReference type="InterPro" id="IPR008921">
    <property type="entry name" value="DNA_pol3_clamp-load_cplx_C"/>
</dbReference>
<gene>
    <name evidence="2" type="ORF">Q604_UNBC02328G0001</name>
</gene>
<dbReference type="GO" id="GO:0017116">
    <property type="term" value="F:single-stranded DNA helicase activity"/>
    <property type="evidence" value="ECO:0007669"/>
    <property type="project" value="TreeGrafter"/>
</dbReference>
<evidence type="ECO:0000313" key="2">
    <source>
        <dbReference type="EMBL" id="ETJ43661.1"/>
    </source>
</evidence>
<dbReference type="PANTHER" id="PTHR13779">
    <property type="entry name" value="WERNER HELICASE-INTERACTING PROTEIN 1 FAMILY MEMBER"/>
    <property type="match status" value="1"/>
</dbReference>
<feature type="non-terminal residue" evidence="2">
    <location>
        <position position="1"/>
    </location>
</feature>
<dbReference type="Gene3D" id="1.10.3710.10">
    <property type="entry name" value="DNA polymerase III clamp loader subunits, C-terminal domain"/>
    <property type="match status" value="1"/>
</dbReference>
<dbReference type="PANTHER" id="PTHR13779:SF7">
    <property type="entry name" value="ATPASE WRNIP1"/>
    <property type="match status" value="1"/>
</dbReference>
<accession>W1YMW5</accession>
<dbReference type="GO" id="GO:0008047">
    <property type="term" value="F:enzyme activator activity"/>
    <property type="evidence" value="ECO:0007669"/>
    <property type="project" value="TreeGrafter"/>
</dbReference>
<dbReference type="Pfam" id="PF12002">
    <property type="entry name" value="MgsA_C"/>
    <property type="match status" value="1"/>
</dbReference>
<dbReference type="InterPro" id="IPR021886">
    <property type="entry name" value="MgsA_C"/>
</dbReference>
<reference evidence="2" key="1">
    <citation type="submission" date="2013-12" db="EMBL/GenBank/DDBJ databases">
        <title>A Varibaculum cambriense genome reconstructed from a premature infant gut community with otherwise low bacterial novelty that shifts toward anaerobic metabolism during the third week of life.</title>
        <authorList>
            <person name="Brown C.T."/>
            <person name="Sharon I."/>
            <person name="Thomas B.C."/>
            <person name="Castelle C.J."/>
            <person name="Morowitz M.J."/>
            <person name="Banfield J.F."/>
        </authorList>
    </citation>
    <scope>NUCLEOTIDE SEQUENCE</scope>
</reference>
<comment type="caution">
    <text evidence="2">The sequence shown here is derived from an EMBL/GenBank/DDBJ whole genome shotgun (WGS) entry which is preliminary data.</text>
</comment>
<dbReference type="GO" id="GO:0003677">
    <property type="term" value="F:DNA binding"/>
    <property type="evidence" value="ECO:0007669"/>
    <property type="project" value="InterPro"/>
</dbReference>
<evidence type="ECO:0000259" key="1">
    <source>
        <dbReference type="Pfam" id="PF12002"/>
    </source>
</evidence>
<sequence>VYLATAPKSIAVYRALGRARKAAAATGSLMPPAHILNAPTSLMKELGYGEGYQYDPDTAEGFSGADYMPEGYPPRE</sequence>
<dbReference type="GO" id="GO:0006261">
    <property type="term" value="P:DNA-templated DNA replication"/>
    <property type="evidence" value="ECO:0007669"/>
    <property type="project" value="TreeGrafter"/>
</dbReference>
<feature type="non-terminal residue" evidence="2">
    <location>
        <position position="76"/>
    </location>
</feature>